<feature type="non-terminal residue" evidence="1">
    <location>
        <position position="1"/>
    </location>
</feature>
<gene>
    <name evidence="1" type="ORF">ElyMa_002292700</name>
</gene>
<dbReference type="SUPFAM" id="SSF48113">
    <property type="entry name" value="Heme-dependent peroxidases"/>
    <property type="match status" value="1"/>
</dbReference>
<feature type="non-terminal residue" evidence="1">
    <location>
        <position position="208"/>
    </location>
</feature>
<evidence type="ECO:0000313" key="1">
    <source>
        <dbReference type="EMBL" id="GFR79628.1"/>
    </source>
</evidence>
<dbReference type="InterPro" id="IPR037120">
    <property type="entry name" value="Haem_peroxidase_sf_animal"/>
</dbReference>
<dbReference type="Gene3D" id="1.10.640.10">
    <property type="entry name" value="Haem peroxidase domain superfamily, animal type"/>
    <property type="match status" value="1"/>
</dbReference>
<dbReference type="GO" id="GO:0020037">
    <property type="term" value="F:heme binding"/>
    <property type="evidence" value="ECO:0007669"/>
    <property type="project" value="InterPro"/>
</dbReference>
<protein>
    <submittedName>
        <fullName evidence="1">Dual oxidase</fullName>
    </submittedName>
</protein>
<dbReference type="PANTHER" id="PTHR11475">
    <property type="entry name" value="OXIDASE/PEROXIDASE"/>
    <property type="match status" value="1"/>
</dbReference>
<reference evidence="1 2" key="1">
    <citation type="journal article" date="2021" name="Elife">
        <title>Chloroplast acquisition without the gene transfer in kleptoplastic sea slugs, Plakobranchus ocellatus.</title>
        <authorList>
            <person name="Maeda T."/>
            <person name="Takahashi S."/>
            <person name="Yoshida T."/>
            <person name="Shimamura S."/>
            <person name="Takaki Y."/>
            <person name="Nagai Y."/>
            <person name="Toyoda A."/>
            <person name="Suzuki Y."/>
            <person name="Arimoto A."/>
            <person name="Ishii H."/>
            <person name="Satoh N."/>
            <person name="Nishiyama T."/>
            <person name="Hasebe M."/>
            <person name="Maruyama T."/>
            <person name="Minagawa J."/>
            <person name="Obokata J."/>
            <person name="Shigenobu S."/>
        </authorList>
    </citation>
    <scope>NUCLEOTIDE SEQUENCE [LARGE SCALE GENOMIC DNA]</scope>
</reference>
<dbReference type="GO" id="GO:0006979">
    <property type="term" value="P:response to oxidative stress"/>
    <property type="evidence" value="ECO:0007669"/>
    <property type="project" value="InterPro"/>
</dbReference>
<dbReference type="PROSITE" id="PS50292">
    <property type="entry name" value="PEROXIDASE_3"/>
    <property type="match status" value="1"/>
</dbReference>
<keyword evidence="2" id="KW-1185">Reference proteome</keyword>
<evidence type="ECO:0000313" key="2">
    <source>
        <dbReference type="Proteomes" id="UP000762676"/>
    </source>
</evidence>
<sequence length="208" mass="24333">SPAADIPVQRYDGWYNNPMNPTWGAVDETYRPSGYDRPNARVISNALFSDPLDSQAHGNIHNRTSLFAFFGNITYIVLFKKKSFKLFVNRASSYIDGSFLYGTSIVRMEFLREPQSGKLGCEDRFGNFPFKNDVNLPYHPFTYHHYKAEELWRMGDTHTFENRVVLSLSVLFYRYHNMLTLEAMKWRRNLSSDVVFEKAKRWVIGTMQ</sequence>
<accession>A0AAV4G1P2</accession>
<dbReference type="InterPro" id="IPR010255">
    <property type="entry name" value="Haem_peroxidase_sf"/>
</dbReference>
<dbReference type="EMBL" id="BMAT01004757">
    <property type="protein sequence ID" value="GFR79628.1"/>
    <property type="molecule type" value="Genomic_DNA"/>
</dbReference>
<dbReference type="AlphaFoldDB" id="A0AAV4G1P2"/>
<name>A0AAV4G1P2_9GAST</name>
<dbReference type="PANTHER" id="PTHR11475:SF144">
    <property type="entry name" value="NAD(P)H OXIDASE (H2O2-FORMING)"/>
    <property type="match status" value="1"/>
</dbReference>
<dbReference type="GO" id="GO:0004601">
    <property type="term" value="F:peroxidase activity"/>
    <property type="evidence" value="ECO:0007669"/>
    <property type="project" value="InterPro"/>
</dbReference>
<organism evidence="1 2">
    <name type="scientific">Elysia marginata</name>
    <dbReference type="NCBI Taxonomy" id="1093978"/>
    <lineage>
        <taxon>Eukaryota</taxon>
        <taxon>Metazoa</taxon>
        <taxon>Spiralia</taxon>
        <taxon>Lophotrochozoa</taxon>
        <taxon>Mollusca</taxon>
        <taxon>Gastropoda</taxon>
        <taxon>Heterobranchia</taxon>
        <taxon>Euthyneura</taxon>
        <taxon>Panpulmonata</taxon>
        <taxon>Sacoglossa</taxon>
        <taxon>Placobranchoidea</taxon>
        <taxon>Plakobranchidae</taxon>
        <taxon>Elysia</taxon>
    </lineage>
</organism>
<dbReference type="InterPro" id="IPR019791">
    <property type="entry name" value="Haem_peroxidase_animal"/>
</dbReference>
<proteinExistence type="predicted"/>
<dbReference type="Pfam" id="PF03098">
    <property type="entry name" value="An_peroxidase"/>
    <property type="match status" value="1"/>
</dbReference>
<comment type="caution">
    <text evidence="1">The sequence shown here is derived from an EMBL/GenBank/DDBJ whole genome shotgun (WGS) entry which is preliminary data.</text>
</comment>
<dbReference type="Proteomes" id="UP000762676">
    <property type="component" value="Unassembled WGS sequence"/>
</dbReference>